<protein>
    <submittedName>
        <fullName evidence="3">Flagellar protein FlgJ</fullName>
    </submittedName>
</protein>
<feature type="compositionally biased region" description="Low complexity" evidence="1">
    <location>
        <begin position="149"/>
        <end position="167"/>
    </location>
</feature>
<dbReference type="Pfam" id="PF10135">
    <property type="entry name" value="Rod-binding"/>
    <property type="match status" value="1"/>
</dbReference>
<dbReference type="OrthoDB" id="9796740at2"/>
<dbReference type="EMBL" id="ATHI01000005">
    <property type="protein sequence ID" value="EPR34964.1"/>
    <property type="molecule type" value="Genomic_DNA"/>
</dbReference>
<dbReference type="AlphaFoldDB" id="S7UM12"/>
<dbReference type="STRING" id="1121439.dsat_2327"/>
<gene>
    <name evidence="3" type="ORF">dsat_2327</name>
</gene>
<name>S7UM12_9BACT</name>
<dbReference type="PATRIC" id="fig|1121439.3.peg.719"/>
<proteinExistence type="predicted"/>
<dbReference type="Proteomes" id="UP000014975">
    <property type="component" value="Unassembled WGS sequence"/>
</dbReference>
<organism evidence="3 4">
    <name type="scientific">Alkalidesulfovibrio alkalitolerans DSM 16529</name>
    <dbReference type="NCBI Taxonomy" id="1121439"/>
    <lineage>
        <taxon>Bacteria</taxon>
        <taxon>Pseudomonadati</taxon>
        <taxon>Thermodesulfobacteriota</taxon>
        <taxon>Desulfovibrionia</taxon>
        <taxon>Desulfovibrionales</taxon>
        <taxon>Desulfovibrionaceae</taxon>
        <taxon>Alkalidesulfovibrio</taxon>
    </lineage>
</organism>
<keyword evidence="3" id="KW-0282">Flagellum</keyword>
<accession>S7UM12</accession>
<dbReference type="eggNOG" id="COG3951">
    <property type="taxonomic scope" value="Bacteria"/>
</dbReference>
<dbReference type="InterPro" id="IPR019301">
    <property type="entry name" value="Flagellar_prot_FlgJ_N"/>
</dbReference>
<sequence length="222" mass="23784">MSDGFSPLIPGGLTDQADLARQTARMQDLKRRLEQKNSDEALRETCQDFEAIFMGKMWEQMRNSIPKEGYLHSPYEDQYMAMFDHELSRKFAQAGGIGIADMMYAQLSAALKAKEGQAEQIPVRSLEARDQIGGLPGVSQSPVPEPKIAVSGPGPAASGSVSVSSASNVAELSDEEAVSRARLIAERIAGIEPGRSFALKPDKDGQVGKIVLSDASGQGEGT</sequence>
<dbReference type="RefSeq" id="WP_020886213.1">
    <property type="nucleotide sequence ID" value="NZ_ATHI01000005.1"/>
</dbReference>
<keyword evidence="3" id="KW-0966">Cell projection</keyword>
<evidence type="ECO:0000313" key="3">
    <source>
        <dbReference type="EMBL" id="EPR34964.1"/>
    </source>
</evidence>
<evidence type="ECO:0000313" key="4">
    <source>
        <dbReference type="Proteomes" id="UP000014975"/>
    </source>
</evidence>
<evidence type="ECO:0000256" key="1">
    <source>
        <dbReference type="SAM" id="MobiDB-lite"/>
    </source>
</evidence>
<feature type="domain" description="Flagellar protein FlgJ N-terminal" evidence="2">
    <location>
        <begin position="60"/>
        <end position="106"/>
    </location>
</feature>
<keyword evidence="4" id="KW-1185">Reference proteome</keyword>
<evidence type="ECO:0000259" key="2">
    <source>
        <dbReference type="Pfam" id="PF10135"/>
    </source>
</evidence>
<keyword evidence="3" id="KW-0969">Cilium</keyword>
<feature type="region of interest" description="Disordered" evidence="1">
    <location>
        <begin position="132"/>
        <end position="175"/>
    </location>
</feature>
<comment type="caution">
    <text evidence="3">The sequence shown here is derived from an EMBL/GenBank/DDBJ whole genome shotgun (WGS) entry which is preliminary data.</text>
</comment>
<reference evidence="3 4" key="1">
    <citation type="journal article" date="2013" name="Genome Announc.">
        <title>Draft genome sequences for three mercury-methylating, sulfate-reducing bacteria.</title>
        <authorList>
            <person name="Brown S.D."/>
            <person name="Hurt R.A.Jr."/>
            <person name="Gilmour C.C."/>
            <person name="Elias D.A."/>
        </authorList>
    </citation>
    <scope>NUCLEOTIDE SEQUENCE [LARGE SCALE GENOMIC DNA]</scope>
    <source>
        <strain evidence="3 4">DSM 16529</strain>
    </source>
</reference>